<gene>
    <name evidence="2" type="ORF">HCR76_11805</name>
</gene>
<dbReference type="EMBL" id="CP061169">
    <property type="protein sequence ID" value="QPZ37516.1"/>
    <property type="molecule type" value="Genomic_DNA"/>
</dbReference>
<name>A0ABX6YGE8_9MICO</name>
<sequence>MVDAQAPTIELYDDTYYEIPMALDADWRHRGNYIMTRHGVAPEEANDAPADPDAITFTPDPASVSGRSVRVIGRATSTSRLLTVIVLDDGGVRHGVNSWPANSTDKRRYLTGGDTP</sequence>
<feature type="region of interest" description="Disordered" evidence="1">
    <location>
        <begin position="97"/>
        <end position="116"/>
    </location>
</feature>
<reference evidence="2 3" key="1">
    <citation type="submission" date="2020-12" db="EMBL/GenBank/DDBJ databases">
        <title>Microbacterium sp. HY060.</title>
        <authorList>
            <person name="Zhou J."/>
        </authorList>
    </citation>
    <scope>NUCLEOTIDE SEQUENCE [LARGE SCALE GENOMIC DNA]</scope>
    <source>
        <strain evidence="2 3">HY60</strain>
    </source>
</reference>
<evidence type="ECO:0000256" key="1">
    <source>
        <dbReference type="SAM" id="MobiDB-lite"/>
    </source>
</evidence>
<organism evidence="2 3">
    <name type="scientific">Paramicrobacterium chengjingii</name>
    <dbReference type="NCBI Taxonomy" id="2769067"/>
    <lineage>
        <taxon>Bacteria</taxon>
        <taxon>Bacillati</taxon>
        <taxon>Actinomycetota</taxon>
        <taxon>Actinomycetes</taxon>
        <taxon>Micrococcales</taxon>
        <taxon>Microbacteriaceae</taxon>
        <taxon>Paramicrobacterium</taxon>
    </lineage>
</organism>
<dbReference type="RefSeq" id="WP_198248046.1">
    <property type="nucleotide sequence ID" value="NZ_CP061169.1"/>
</dbReference>
<accession>A0ABX6YGE8</accession>
<proteinExistence type="predicted"/>
<evidence type="ECO:0000313" key="3">
    <source>
        <dbReference type="Proteomes" id="UP000662814"/>
    </source>
</evidence>
<evidence type="ECO:0008006" key="4">
    <source>
        <dbReference type="Google" id="ProtNLM"/>
    </source>
</evidence>
<protein>
    <recommendedName>
        <fullName evidence="4">Transposase</fullName>
    </recommendedName>
</protein>
<dbReference type="Proteomes" id="UP000662814">
    <property type="component" value="Chromosome"/>
</dbReference>
<evidence type="ECO:0000313" key="2">
    <source>
        <dbReference type="EMBL" id="QPZ37516.1"/>
    </source>
</evidence>
<keyword evidence="3" id="KW-1185">Reference proteome</keyword>